<dbReference type="RefSeq" id="WP_010796614.1">
    <property type="nucleotide sequence ID" value="NZ_CP069262.1"/>
</dbReference>
<keyword evidence="7" id="KW-1185">Reference proteome</keyword>
<feature type="domain" description="N-acetyltransferase" evidence="3">
    <location>
        <begin position="8"/>
        <end position="152"/>
    </location>
</feature>
<keyword evidence="4" id="KW-0012">Acyltransferase</keyword>
<dbReference type="CDD" id="cd04301">
    <property type="entry name" value="NAT_SF"/>
    <property type="match status" value="1"/>
</dbReference>
<sequence length="153" mass="17181">MSIRWIATPQTDLTVQTLYAILALRTEVFVVEQKCPYQEVDGQDLTGNTYHLMGWEGDTLAAYLRVLDPVLHDGQVVIGRVVTAPAARGRGLGHELMKQGLTFCETHWAGLPIYLSAQAHLQDYYGRYGFEPVTDIYLEDDIPHIGMRRTATS</sequence>
<evidence type="ECO:0000313" key="5">
    <source>
        <dbReference type="EMBL" id="SPZ13158.1"/>
    </source>
</evidence>
<dbReference type="Pfam" id="PF13673">
    <property type="entry name" value="Acetyltransf_10"/>
    <property type="match status" value="1"/>
</dbReference>
<evidence type="ECO:0000256" key="1">
    <source>
        <dbReference type="ARBA" id="ARBA00009623"/>
    </source>
</evidence>
<organism evidence="5 6">
    <name type="scientific">Pseudomonas luteola</name>
    <dbReference type="NCBI Taxonomy" id="47886"/>
    <lineage>
        <taxon>Bacteria</taxon>
        <taxon>Pseudomonadati</taxon>
        <taxon>Pseudomonadota</taxon>
        <taxon>Gammaproteobacteria</taxon>
        <taxon>Pseudomonadales</taxon>
        <taxon>Pseudomonadaceae</taxon>
        <taxon>Pseudomonas</taxon>
    </lineage>
</organism>
<evidence type="ECO:0000313" key="4">
    <source>
        <dbReference type="EMBL" id="MBF8642116.1"/>
    </source>
</evidence>
<accession>A0A2X2CYL9</accession>
<dbReference type="InterPro" id="IPR016181">
    <property type="entry name" value="Acyl_CoA_acyltransferase"/>
</dbReference>
<name>A0A2X2CYL9_PSELU</name>
<dbReference type="Proteomes" id="UP000626180">
    <property type="component" value="Unassembled WGS sequence"/>
</dbReference>
<comment type="similarity">
    <text evidence="1">Belongs to the UPF0039 (ElaA) family.</text>
</comment>
<evidence type="ECO:0000259" key="3">
    <source>
        <dbReference type="PROSITE" id="PS51186"/>
    </source>
</evidence>
<evidence type="ECO:0000256" key="2">
    <source>
        <dbReference type="ARBA" id="ARBA00072224"/>
    </source>
</evidence>
<dbReference type="FunFam" id="3.40.630.30:FF:000035">
    <property type="entry name" value="GNAT family N-acetyltransferase"/>
    <property type="match status" value="1"/>
</dbReference>
<reference evidence="5 6" key="1">
    <citation type="submission" date="2018-06" db="EMBL/GenBank/DDBJ databases">
        <authorList>
            <consortium name="Pathogen Informatics"/>
            <person name="Doyle S."/>
        </authorList>
    </citation>
    <scope>NUCLEOTIDE SEQUENCE [LARGE SCALE GENOMIC DNA]</scope>
    <source>
        <strain evidence="5 6">NCTC11842</strain>
    </source>
</reference>
<dbReference type="Gene3D" id="3.40.630.30">
    <property type="match status" value="1"/>
</dbReference>
<protein>
    <recommendedName>
        <fullName evidence="2">Protein ElaA</fullName>
    </recommendedName>
</protein>
<keyword evidence="5" id="KW-0808">Transferase</keyword>
<dbReference type="PROSITE" id="PS51186">
    <property type="entry name" value="GNAT"/>
    <property type="match status" value="1"/>
</dbReference>
<dbReference type="NCBIfam" id="NF007644">
    <property type="entry name" value="PRK10314.1"/>
    <property type="match status" value="1"/>
</dbReference>
<dbReference type="EMBL" id="JADMCD010000008">
    <property type="protein sequence ID" value="MBF8642116.1"/>
    <property type="molecule type" value="Genomic_DNA"/>
</dbReference>
<dbReference type="InterPro" id="IPR000182">
    <property type="entry name" value="GNAT_dom"/>
</dbReference>
<proteinExistence type="inferred from homology"/>
<dbReference type="SUPFAM" id="SSF55729">
    <property type="entry name" value="Acyl-CoA N-acyltransferases (Nat)"/>
    <property type="match status" value="1"/>
</dbReference>
<dbReference type="EMBL" id="UAUF01000014">
    <property type="protein sequence ID" value="SPZ13158.1"/>
    <property type="molecule type" value="Genomic_DNA"/>
</dbReference>
<dbReference type="GO" id="GO:0016747">
    <property type="term" value="F:acyltransferase activity, transferring groups other than amino-acyl groups"/>
    <property type="evidence" value="ECO:0007669"/>
    <property type="project" value="InterPro"/>
</dbReference>
<dbReference type="AlphaFoldDB" id="A0A2X2CYL9"/>
<dbReference type="Proteomes" id="UP000250443">
    <property type="component" value="Unassembled WGS sequence"/>
</dbReference>
<evidence type="ECO:0000313" key="6">
    <source>
        <dbReference type="Proteomes" id="UP000250443"/>
    </source>
</evidence>
<evidence type="ECO:0000313" key="7">
    <source>
        <dbReference type="Proteomes" id="UP000626180"/>
    </source>
</evidence>
<reference evidence="4 7" key="2">
    <citation type="submission" date="2020-10" db="EMBL/GenBank/DDBJ databases">
        <title>Genome sequences of Pseudomonas isolates.</title>
        <authorList>
            <person name="Wessels L."/>
            <person name="Reich F."/>
            <person name="Hammerl J."/>
        </authorList>
    </citation>
    <scope>NUCLEOTIDE SEQUENCE [LARGE SCALE GENOMIC DNA]</scope>
    <source>
        <strain evidence="4 7">20-MO00624-0</strain>
    </source>
</reference>
<gene>
    <name evidence="4" type="ORF">IRZ65_15630</name>
    <name evidence="5" type="ORF">NCTC11842_04879</name>
</gene>